<evidence type="ECO:0000256" key="1">
    <source>
        <dbReference type="SAM" id="MobiDB-lite"/>
    </source>
</evidence>
<feature type="region of interest" description="Disordered" evidence="1">
    <location>
        <begin position="167"/>
        <end position="194"/>
    </location>
</feature>
<reference evidence="2 3" key="1">
    <citation type="journal article" date="2022" name="Nat. Ecol. Evol.">
        <title>A masculinizing supergene underlies an exaggerated male reproductive morph in a spider.</title>
        <authorList>
            <person name="Hendrickx F."/>
            <person name="De Corte Z."/>
            <person name="Sonet G."/>
            <person name="Van Belleghem S.M."/>
            <person name="Kostlbacher S."/>
            <person name="Vangestel C."/>
        </authorList>
    </citation>
    <scope>NUCLEOTIDE SEQUENCE [LARGE SCALE GENOMIC DNA]</scope>
    <source>
        <strain evidence="2">W744_W776</strain>
    </source>
</reference>
<accession>A0AAV6V3U3</accession>
<organism evidence="2 3">
    <name type="scientific">Oedothorax gibbosus</name>
    <dbReference type="NCBI Taxonomy" id="931172"/>
    <lineage>
        <taxon>Eukaryota</taxon>
        <taxon>Metazoa</taxon>
        <taxon>Ecdysozoa</taxon>
        <taxon>Arthropoda</taxon>
        <taxon>Chelicerata</taxon>
        <taxon>Arachnida</taxon>
        <taxon>Araneae</taxon>
        <taxon>Araneomorphae</taxon>
        <taxon>Entelegynae</taxon>
        <taxon>Araneoidea</taxon>
        <taxon>Linyphiidae</taxon>
        <taxon>Erigoninae</taxon>
        <taxon>Oedothorax</taxon>
    </lineage>
</organism>
<dbReference type="Proteomes" id="UP000827092">
    <property type="component" value="Unassembled WGS sequence"/>
</dbReference>
<name>A0AAV6V3U3_9ARAC</name>
<evidence type="ECO:0000313" key="2">
    <source>
        <dbReference type="EMBL" id="KAG8190548.1"/>
    </source>
</evidence>
<dbReference type="EMBL" id="JAFNEN010000181">
    <property type="protein sequence ID" value="KAG8190548.1"/>
    <property type="molecule type" value="Genomic_DNA"/>
</dbReference>
<comment type="caution">
    <text evidence="2">The sequence shown here is derived from an EMBL/GenBank/DDBJ whole genome shotgun (WGS) entry which is preliminary data.</text>
</comment>
<evidence type="ECO:0000313" key="3">
    <source>
        <dbReference type="Proteomes" id="UP000827092"/>
    </source>
</evidence>
<proteinExistence type="predicted"/>
<feature type="compositionally biased region" description="Low complexity" evidence="1">
    <location>
        <begin position="167"/>
        <end position="178"/>
    </location>
</feature>
<sequence length="362" mass="41732">MLLFVNKKFHCCEMASNDDSPEPPPGLTVEDFKKTNTLDVDKLQETNPFIELISHLQDENIIHNLRKCILVSPAVSDNDVEKIDSSEDDTVVLKDLFELVEKAKKNRLVTLKETSSESENIPSNQTPDWRFYSRVDHSSSLSPSVETPCIETPDRTSNFRRKRVSSSSSFCRPSSRSSDCSRRRSSQTTLSSNRRSLGSRSKVCSLSRRYCSSRCHGSYDSRSTSPEDTYYRKKEKDCHKPFRYHRSYDYCERSPEDTAYCHKNKKDYPKGFKSRRSLFRKRSNSRESIDGEDVRITKKKWTVANVFGTIKVGILAAGQPKILITVIKMTVLSTVKVVKYPIERDGVQRDLLMRKTQHQKRD</sequence>
<protein>
    <submittedName>
        <fullName evidence="2">Uncharacterized protein</fullName>
    </submittedName>
</protein>
<gene>
    <name evidence="2" type="ORF">JTE90_004122</name>
</gene>
<keyword evidence="3" id="KW-1185">Reference proteome</keyword>
<dbReference type="AlphaFoldDB" id="A0AAV6V3U3"/>